<gene>
    <name evidence="1" type="ORF">FHS48_002690</name>
</gene>
<reference evidence="1 2" key="1">
    <citation type="submission" date="2020-08" db="EMBL/GenBank/DDBJ databases">
        <title>Genomic Encyclopedia of Type Strains, Phase IV (KMG-IV): sequencing the most valuable type-strain genomes for metagenomic binning, comparative biology and taxonomic classification.</title>
        <authorList>
            <person name="Goeker M."/>
        </authorList>
    </citation>
    <scope>NUCLEOTIDE SEQUENCE [LARGE SCALE GENOMIC DNA]</scope>
    <source>
        <strain evidence="1 2">DSM 11590</strain>
    </source>
</reference>
<evidence type="ECO:0000313" key="2">
    <source>
        <dbReference type="Proteomes" id="UP000544872"/>
    </source>
</evidence>
<organism evidence="1 2">
    <name type="scientific">Novispirillum itersonii</name>
    <name type="common">Aquaspirillum itersonii</name>
    <dbReference type="NCBI Taxonomy" id="189"/>
    <lineage>
        <taxon>Bacteria</taxon>
        <taxon>Pseudomonadati</taxon>
        <taxon>Pseudomonadota</taxon>
        <taxon>Alphaproteobacteria</taxon>
        <taxon>Rhodospirillales</taxon>
        <taxon>Novispirillaceae</taxon>
        <taxon>Novispirillum</taxon>
    </lineage>
</organism>
<sequence>MLGALLFRQYGDVPAGLPDFQSNASLEAKAQSMRQIIATQESVSSAYMQAVEPYAITMASAQTLMPKGQDPRAFLERMVRDAITQHGPVRDLSLVVGEGAARGDGIHQLRMTLSFVGGDRTALGIISALGLPERGSLWDELTVTADPKSKTVSVSGQLVAMVIEAAE</sequence>
<comment type="caution">
    <text evidence="1">The sequence shown here is derived from an EMBL/GenBank/DDBJ whole genome shotgun (WGS) entry which is preliminary data.</text>
</comment>
<dbReference type="AlphaFoldDB" id="A0A7W9ZGV4"/>
<dbReference type="Proteomes" id="UP000544872">
    <property type="component" value="Unassembled WGS sequence"/>
</dbReference>
<keyword evidence="2" id="KW-1185">Reference proteome</keyword>
<protein>
    <submittedName>
        <fullName evidence="1">Uncharacterized protein</fullName>
    </submittedName>
</protein>
<dbReference type="RefSeq" id="WP_184264073.1">
    <property type="nucleotide sequence ID" value="NZ_JACIIX010000010.1"/>
</dbReference>
<dbReference type="EMBL" id="JACIIX010000010">
    <property type="protein sequence ID" value="MBB6211253.1"/>
    <property type="molecule type" value="Genomic_DNA"/>
</dbReference>
<accession>A0A7W9ZGV4</accession>
<evidence type="ECO:0000313" key="1">
    <source>
        <dbReference type="EMBL" id="MBB6211253.1"/>
    </source>
</evidence>
<name>A0A7W9ZGV4_NOVIT</name>
<proteinExistence type="predicted"/>